<proteinExistence type="predicted"/>
<gene>
    <name evidence="1" type="ORF">G3M48_003252</name>
</gene>
<keyword evidence="2" id="KW-1185">Reference proteome</keyword>
<comment type="caution">
    <text evidence="1">The sequence shown here is derived from an EMBL/GenBank/DDBJ whole genome shotgun (WGS) entry which is preliminary data.</text>
</comment>
<dbReference type="AlphaFoldDB" id="A0AAW0RF38"/>
<sequence>MSLRIGQRACRGPAKVNAVSGVARDGLFFSPGWWQRTLKLEQNLEQNLEQINLR</sequence>
<protein>
    <submittedName>
        <fullName evidence="1">Uncharacterized protein</fullName>
    </submittedName>
</protein>
<dbReference type="EMBL" id="JAAHCF010002171">
    <property type="protein sequence ID" value="KAK8140623.1"/>
    <property type="molecule type" value="Genomic_DNA"/>
</dbReference>
<name>A0AAW0RF38_9HYPO</name>
<feature type="non-terminal residue" evidence="1">
    <location>
        <position position="54"/>
    </location>
</feature>
<accession>A0AAW0RF38</accession>
<evidence type="ECO:0000313" key="1">
    <source>
        <dbReference type="EMBL" id="KAK8140623.1"/>
    </source>
</evidence>
<evidence type="ECO:0000313" key="2">
    <source>
        <dbReference type="Proteomes" id="UP001397290"/>
    </source>
</evidence>
<dbReference type="Proteomes" id="UP001397290">
    <property type="component" value="Unassembled WGS sequence"/>
</dbReference>
<reference evidence="1 2" key="1">
    <citation type="submission" date="2020-02" db="EMBL/GenBank/DDBJ databases">
        <title>Comparative genomics of the hypocrealean fungal genus Beauvera.</title>
        <authorList>
            <person name="Showalter D.N."/>
            <person name="Bushley K.E."/>
            <person name="Rehner S.A."/>
        </authorList>
    </citation>
    <scope>NUCLEOTIDE SEQUENCE [LARGE SCALE GENOMIC DNA]</scope>
    <source>
        <strain evidence="1 2">ARSEF4384</strain>
    </source>
</reference>
<organism evidence="1 2">
    <name type="scientific">Beauveria asiatica</name>
    <dbReference type="NCBI Taxonomy" id="1069075"/>
    <lineage>
        <taxon>Eukaryota</taxon>
        <taxon>Fungi</taxon>
        <taxon>Dikarya</taxon>
        <taxon>Ascomycota</taxon>
        <taxon>Pezizomycotina</taxon>
        <taxon>Sordariomycetes</taxon>
        <taxon>Hypocreomycetidae</taxon>
        <taxon>Hypocreales</taxon>
        <taxon>Cordycipitaceae</taxon>
        <taxon>Beauveria</taxon>
    </lineage>
</organism>